<dbReference type="InterPro" id="IPR003128">
    <property type="entry name" value="Villin_headpiece"/>
</dbReference>
<dbReference type="GO" id="GO:0007010">
    <property type="term" value="P:cytoskeleton organization"/>
    <property type="evidence" value="ECO:0007669"/>
    <property type="project" value="InterPro"/>
</dbReference>
<dbReference type="EMBL" id="JAUJYO010000010">
    <property type="protein sequence ID" value="KAK1306757.1"/>
    <property type="molecule type" value="Genomic_DNA"/>
</dbReference>
<evidence type="ECO:0000259" key="4">
    <source>
        <dbReference type="PROSITE" id="PS51089"/>
    </source>
</evidence>
<dbReference type="PROSITE" id="PS51089">
    <property type="entry name" value="HP"/>
    <property type="match status" value="1"/>
</dbReference>
<keyword evidence="6" id="KW-1185">Reference proteome</keyword>
<dbReference type="AlphaFoldDB" id="A0AAV9E3T5"/>
<accession>A0AAV9E3T5</accession>
<reference evidence="5" key="2">
    <citation type="submission" date="2023-06" db="EMBL/GenBank/DDBJ databases">
        <authorList>
            <person name="Ma L."/>
            <person name="Liu K.-W."/>
            <person name="Li Z."/>
            <person name="Hsiao Y.-Y."/>
            <person name="Qi Y."/>
            <person name="Fu T."/>
            <person name="Tang G."/>
            <person name="Zhang D."/>
            <person name="Sun W.-H."/>
            <person name="Liu D.-K."/>
            <person name="Li Y."/>
            <person name="Chen G.-Z."/>
            <person name="Liu X.-D."/>
            <person name="Liao X.-Y."/>
            <person name="Jiang Y.-T."/>
            <person name="Yu X."/>
            <person name="Hao Y."/>
            <person name="Huang J."/>
            <person name="Zhao X.-W."/>
            <person name="Ke S."/>
            <person name="Chen Y.-Y."/>
            <person name="Wu W.-L."/>
            <person name="Hsu J.-L."/>
            <person name="Lin Y.-F."/>
            <person name="Huang M.-D."/>
            <person name="Li C.-Y."/>
            <person name="Huang L."/>
            <person name="Wang Z.-W."/>
            <person name="Zhao X."/>
            <person name="Zhong W.-Y."/>
            <person name="Peng D.-H."/>
            <person name="Ahmad S."/>
            <person name="Lan S."/>
            <person name="Zhang J.-S."/>
            <person name="Tsai W.-C."/>
            <person name="Van De Peer Y."/>
            <person name="Liu Z.-J."/>
        </authorList>
    </citation>
    <scope>NUCLEOTIDE SEQUENCE</scope>
    <source>
        <strain evidence="5">CP</strain>
        <tissue evidence="5">Leaves</tissue>
    </source>
</reference>
<dbReference type="GO" id="GO:0003779">
    <property type="term" value="F:actin binding"/>
    <property type="evidence" value="ECO:0007669"/>
    <property type="project" value="InterPro"/>
</dbReference>
<evidence type="ECO:0000256" key="3">
    <source>
        <dbReference type="SAM" id="MobiDB-lite"/>
    </source>
</evidence>
<keyword evidence="2" id="KW-0963">Cytoplasm</keyword>
<name>A0AAV9E3T5_ACOCL</name>
<dbReference type="GO" id="GO:0005856">
    <property type="term" value="C:cytoskeleton"/>
    <property type="evidence" value="ECO:0007669"/>
    <property type="project" value="UniProtKB-SubCell"/>
</dbReference>
<keyword evidence="2" id="KW-0206">Cytoskeleton</keyword>
<reference evidence="5" key="1">
    <citation type="journal article" date="2023" name="Nat. Commun.">
        <title>Diploid and tetraploid genomes of Acorus and the evolution of monocots.</title>
        <authorList>
            <person name="Ma L."/>
            <person name="Liu K.W."/>
            <person name="Li Z."/>
            <person name="Hsiao Y.Y."/>
            <person name="Qi Y."/>
            <person name="Fu T."/>
            <person name="Tang G.D."/>
            <person name="Zhang D."/>
            <person name="Sun W.H."/>
            <person name="Liu D.K."/>
            <person name="Li Y."/>
            <person name="Chen G.Z."/>
            <person name="Liu X.D."/>
            <person name="Liao X.Y."/>
            <person name="Jiang Y.T."/>
            <person name="Yu X."/>
            <person name="Hao Y."/>
            <person name="Huang J."/>
            <person name="Zhao X.W."/>
            <person name="Ke S."/>
            <person name="Chen Y.Y."/>
            <person name="Wu W.L."/>
            <person name="Hsu J.L."/>
            <person name="Lin Y.F."/>
            <person name="Huang M.D."/>
            <person name="Li C.Y."/>
            <person name="Huang L."/>
            <person name="Wang Z.W."/>
            <person name="Zhao X."/>
            <person name="Zhong W.Y."/>
            <person name="Peng D.H."/>
            <person name="Ahmad S."/>
            <person name="Lan S."/>
            <person name="Zhang J.S."/>
            <person name="Tsai W.C."/>
            <person name="Van de Peer Y."/>
            <person name="Liu Z.J."/>
        </authorList>
    </citation>
    <scope>NUCLEOTIDE SEQUENCE</scope>
    <source>
        <strain evidence="5">CP</strain>
    </source>
</reference>
<dbReference type="SUPFAM" id="SSF47050">
    <property type="entry name" value="VHP, Villin headpiece domain"/>
    <property type="match status" value="1"/>
</dbReference>
<dbReference type="SMART" id="SM00153">
    <property type="entry name" value="VHP"/>
    <property type="match status" value="1"/>
</dbReference>
<feature type="domain" description="HP" evidence="4">
    <location>
        <begin position="56"/>
        <end position="121"/>
    </location>
</feature>
<dbReference type="Proteomes" id="UP001180020">
    <property type="component" value="Unassembled WGS sequence"/>
</dbReference>
<evidence type="ECO:0000313" key="5">
    <source>
        <dbReference type="EMBL" id="KAK1306757.1"/>
    </source>
</evidence>
<organism evidence="5 6">
    <name type="scientific">Acorus calamus</name>
    <name type="common">Sweet flag</name>
    <dbReference type="NCBI Taxonomy" id="4465"/>
    <lineage>
        <taxon>Eukaryota</taxon>
        <taxon>Viridiplantae</taxon>
        <taxon>Streptophyta</taxon>
        <taxon>Embryophyta</taxon>
        <taxon>Tracheophyta</taxon>
        <taxon>Spermatophyta</taxon>
        <taxon>Magnoliopsida</taxon>
        <taxon>Liliopsida</taxon>
        <taxon>Acoraceae</taxon>
        <taxon>Acorus</taxon>
    </lineage>
</organism>
<comment type="caution">
    <text evidence="5">The sequence shown here is derived from an EMBL/GenBank/DDBJ whole genome shotgun (WGS) entry which is preliminary data.</text>
</comment>
<comment type="subcellular location">
    <subcellularLocation>
        <location evidence="1">Cytoplasm</location>
        <location evidence="1">Cytoskeleton</location>
    </subcellularLocation>
</comment>
<dbReference type="InterPro" id="IPR036886">
    <property type="entry name" value="Villin_headpiece_dom_sf"/>
</dbReference>
<evidence type="ECO:0000313" key="6">
    <source>
        <dbReference type="Proteomes" id="UP001180020"/>
    </source>
</evidence>
<evidence type="ECO:0000256" key="1">
    <source>
        <dbReference type="ARBA" id="ARBA00004245"/>
    </source>
</evidence>
<gene>
    <name evidence="5" type="primary">VLN4</name>
    <name evidence="5" type="ORF">QJS10_CPA10g01412</name>
</gene>
<dbReference type="Gene3D" id="1.10.950.10">
    <property type="entry name" value="Villin headpiece domain"/>
    <property type="match status" value="1"/>
</dbReference>
<evidence type="ECO:0000256" key="2">
    <source>
        <dbReference type="ARBA" id="ARBA00023212"/>
    </source>
</evidence>
<protein>
    <submittedName>
        <fullName evidence="5">Villin-4</fullName>
    </submittedName>
</protein>
<proteinExistence type="predicted"/>
<sequence>MGRLLPGSHPHHDLPNVPSLTSGGLDSTIESHKVEERDSSFNKIRAINYDYGIEFSEGVKVFPYERLTVNLVNPVAGIDVTKREANLCKEEFLEKFGMTKKAFYELPKWRQNKQKISLTSSKNMLWQ</sequence>
<feature type="region of interest" description="Disordered" evidence="3">
    <location>
        <begin position="1"/>
        <end position="26"/>
    </location>
</feature>
<dbReference type="Pfam" id="PF02209">
    <property type="entry name" value="VHP"/>
    <property type="match status" value="1"/>
</dbReference>